<name>A0AAV2CJS9_9ROSI</name>
<reference evidence="1 2" key="1">
    <citation type="submission" date="2024-04" db="EMBL/GenBank/DDBJ databases">
        <authorList>
            <person name="Fracassetti M."/>
        </authorList>
    </citation>
    <scope>NUCLEOTIDE SEQUENCE [LARGE SCALE GENOMIC DNA]</scope>
</reference>
<dbReference type="AlphaFoldDB" id="A0AAV2CJS9"/>
<evidence type="ECO:0000313" key="2">
    <source>
        <dbReference type="Proteomes" id="UP001497516"/>
    </source>
</evidence>
<protein>
    <submittedName>
        <fullName evidence="1">Uncharacterized protein</fullName>
    </submittedName>
</protein>
<gene>
    <name evidence="1" type="ORF">LTRI10_LOCUS4339</name>
</gene>
<accession>A0AAV2CJS9</accession>
<organism evidence="1 2">
    <name type="scientific">Linum trigynum</name>
    <dbReference type="NCBI Taxonomy" id="586398"/>
    <lineage>
        <taxon>Eukaryota</taxon>
        <taxon>Viridiplantae</taxon>
        <taxon>Streptophyta</taxon>
        <taxon>Embryophyta</taxon>
        <taxon>Tracheophyta</taxon>
        <taxon>Spermatophyta</taxon>
        <taxon>Magnoliopsida</taxon>
        <taxon>eudicotyledons</taxon>
        <taxon>Gunneridae</taxon>
        <taxon>Pentapetalae</taxon>
        <taxon>rosids</taxon>
        <taxon>fabids</taxon>
        <taxon>Malpighiales</taxon>
        <taxon>Linaceae</taxon>
        <taxon>Linum</taxon>
    </lineage>
</organism>
<evidence type="ECO:0000313" key="1">
    <source>
        <dbReference type="EMBL" id="CAL1356655.1"/>
    </source>
</evidence>
<keyword evidence="2" id="KW-1185">Reference proteome</keyword>
<sequence>MTSCSSTATPMSCKGFVVGRQNLNFMRLRHSTTYVATYSEIFGNLLAIRTTNFLGLRYDSGLWPNFSYDAGIIIEVFNSGDLAVQ</sequence>
<dbReference type="Proteomes" id="UP001497516">
    <property type="component" value="Chromosome 1"/>
</dbReference>
<proteinExistence type="predicted"/>
<dbReference type="EMBL" id="OZ034813">
    <property type="protein sequence ID" value="CAL1356655.1"/>
    <property type="molecule type" value="Genomic_DNA"/>
</dbReference>